<dbReference type="RefSeq" id="WP_130894812.1">
    <property type="nucleotide sequence ID" value="NZ_CP049835.1"/>
</dbReference>
<evidence type="ECO:0000256" key="1">
    <source>
        <dbReference type="SAM" id="SignalP"/>
    </source>
</evidence>
<name>A0A4Q9BDZ8_9BACT</name>
<dbReference type="AlphaFoldDB" id="A0A4Q9BDZ8"/>
<feature type="signal peptide" evidence="1">
    <location>
        <begin position="1"/>
        <end position="22"/>
    </location>
</feature>
<feature type="chain" id="PRO_5020523716" evidence="1">
    <location>
        <begin position="23"/>
        <end position="77"/>
    </location>
</feature>
<evidence type="ECO:0000313" key="2">
    <source>
        <dbReference type="EMBL" id="TBH74204.1"/>
    </source>
</evidence>
<gene>
    <name evidence="2" type="ORF">EWU20_03450</name>
</gene>
<protein>
    <submittedName>
        <fullName evidence="2">Uncharacterized protein</fullName>
    </submittedName>
</protein>
<accession>A0A4Q9BDZ8</accession>
<keyword evidence="1" id="KW-0732">Signal</keyword>
<proteinExistence type="predicted"/>
<reference evidence="2 3" key="1">
    <citation type="submission" date="2019-02" db="EMBL/GenBank/DDBJ databases">
        <title>Genome of a new Bacteroidetes strain.</title>
        <authorList>
            <person name="Pitt A."/>
        </authorList>
    </citation>
    <scope>NUCLEOTIDE SEQUENCE [LARGE SCALE GENOMIC DNA]</scope>
    <source>
        <strain evidence="2 3">103A-SOEBACH</strain>
    </source>
</reference>
<keyword evidence="3" id="KW-1185">Reference proteome</keyword>
<organism evidence="2 3">
    <name type="scientific">Aquirufa antheringensis</name>
    <dbReference type="NCBI Taxonomy" id="2516559"/>
    <lineage>
        <taxon>Bacteria</taxon>
        <taxon>Pseudomonadati</taxon>
        <taxon>Bacteroidota</taxon>
        <taxon>Cytophagia</taxon>
        <taxon>Cytophagales</taxon>
        <taxon>Flectobacillaceae</taxon>
        <taxon>Aquirufa</taxon>
    </lineage>
</organism>
<dbReference type="Proteomes" id="UP000293583">
    <property type="component" value="Unassembled WGS sequence"/>
</dbReference>
<dbReference type="EMBL" id="SEWY01000002">
    <property type="protein sequence ID" value="TBH74204.1"/>
    <property type="molecule type" value="Genomic_DNA"/>
</dbReference>
<comment type="caution">
    <text evidence="2">The sequence shown here is derived from an EMBL/GenBank/DDBJ whole genome shotgun (WGS) entry which is preliminary data.</text>
</comment>
<sequence length="77" mass="8773">MKKLIFSIAMLATIISPINSRAQTTIDRGELPDVSIICKLSYYTVEIDLKIITFTYQVSVIECNNGFRQAVDNFWPN</sequence>
<evidence type="ECO:0000313" key="3">
    <source>
        <dbReference type="Proteomes" id="UP000293583"/>
    </source>
</evidence>